<name>A0ABD2BNQ5_VESSQ</name>
<sequence>MDFTQIDGDVETYVEGRFEKRFEGSSESRMIQIPGQPFTIGEGKEKDWSFARLRSYRLVRLVIIDHLDIINPLEDAQRSSAFMYQLSREIELVTEARFFREFHTPANQRIVERPERPEATNISQRHRECNLVLFERGGGQEGPYGIIGDEWLAFKIRRANQRREVGEFGLSGGQVTSMLSHMRTKELTEVQQKLSDASCINLKSAWLRTTPHGSTRPDLGPLCPSRNACK</sequence>
<evidence type="ECO:0000313" key="2">
    <source>
        <dbReference type="EMBL" id="KAL2734295.1"/>
    </source>
</evidence>
<dbReference type="Proteomes" id="UP001607302">
    <property type="component" value="Unassembled WGS sequence"/>
</dbReference>
<gene>
    <name evidence="2" type="ORF">V1478_003993</name>
</gene>
<dbReference type="AlphaFoldDB" id="A0ABD2BNQ5"/>
<dbReference type="EMBL" id="JAUDFV010000074">
    <property type="protein sequence ID" value="KAL2734295.1"/>
    <property type="molecule type" value="Genomic_DNA"/>
</dbReference>
<evidence type="ECO:0000313" key="3">
    <source>
        <dbReference type="Proteomes" id="UP001607302"/>
    </source>
</evidence>
<evidence type="ECO:0000256" key="1">
    <source>
        <dbReference type="SAM" id="MobiDB-lite"/>
    </source>
</evidence>
<keyword evidence="3" id="KW-1185">Reference proteome</keyword>
<reference evidence="2 3" key="1">
    <citation type="journal article" date="2024" name="Ann. Entomol. Soc. Am.">
        <title>Genomic analyses of the southern and eastern yellowjacket wasps (Hymenoptera: Vespidae) reveal evolutionary signatures of social life.</title>
        <authorList>
            <person name="Catto M.A."/>
            <person name="Caine P.B."/>
            <person name="Orr S.E."/>
            <person name="Hunt B.G."/>
            <person name="Goodisman M.A.D."/>
        </authorList>
    </citation>
    <scope>NUCLEOTIDE SEQUENCE [LARGE SCALE GENOMIC DNA]</scope>
    <source>
        <strain evidence="2">233</strain>
        <tissue evidence="2">Head and thorax</tissue>
    </source>
</reference>
<feature type="region of interest" description="Disordered" evidence="1">
    <location>
        <begin position="211"/>
        <end position="230"/>
    </location>
</feature>
<organism evidence="2 3">
    <name type="scientific">Vespula squamosa</name>
    <name type="common">Southern yellow jacket</name>
    <name type="synonym">Wasp</name>
    <dbReference type="NCBI Taxonomy" id="30214"/>
    <lineage>
        <taxon>Eukaryota</taxon>
        <taxon>Metazoa</taxon>
        <taxon>Ecdysozoa</taxon>
        <taxon>Arthropoda</taxon>
        <taxon>Hexapoda</taxon>
        <taxon>Insecta</taxon>
        <taxon>Pterygota</taxon>
        <taxon>Neoptera</taxon>
        <taxon>Endopterygota</taxon>
        <taxon>Hymenoptera</taxon>
        <taxon>Apocrita</taxon>
        <taxon>Aculeata</taxon>
        <taxon>Vespoidea</taxon>
        <taxon>Vespidae</taxon>
        <taxon>Vespinae</taxon>
        <taxon>Vespula</taxon>
    </lineage>
</organism>
<protein>
    <submittedName>
        <fullName evidence="2">Uncharacterized protein</fullName>
    </submittedName>
</protein>
<accession>A0ABD2BNQ5</accession>
<proteinExistence type="predicted"/>
<comment type="caution">
    <text evidence="2">The sequence shown here is derived from an EMBL/GenBank/DDBJ whole genome shotgun (WGS) entry which is preliminary data.</text>
</comment>